<comment type="caution">
    <text evidence="8">The sequence shown here is derived from an EMBL/GenBank/DDBJ whole genome shotgun (WGS) entry which is preliminary data.</text>
</comment>
<evidence type="ECO:0000256" key="3">
    <source>
        <dbReference type="ARBA" id="ARBA00023002"/>
    </source>
</evidence>
<name>A0A0R3LJI6_9BRAD</name>
<dbReference type="Gene3D" id="1.20.1290.10">
    <property type="entry name" value="AhpD-like"/>
    <property type="match status" value="1"/>
</dbReference>
<dbReference type="GO" id="GO:0015036">
    <property type="term" value="F:disulfide oxidoreductase activity"/>
    <property type="evidence" value="ECO:0007669"/>
    <property type="project" value="TreeGrafter"/>
</dbReference>
<evidence type="ECO:0000313" key="8">
    <source>
        <dbReference type="EMBL" id="KRR07924.1"/>
    </source>
</evidence>
<feature type="active site" description="Proton donor" evidence="6">
    <location>
        <position position="131"/>
    </location>
</feature>
<reference evidence="8 9" key="1">
    <citation type="submission" date="2014-03" db="EMBL/GenBank/DDBJ databases">
        <title>Bradyrhizobium valentinum sp. nov., isolated from effective nodules of Lupinus mariae-josephae, a lupine endemic of basic-lime soils in Eastern Spain.</title>
        <authorList>
            <person name="Duran D."/>
            <person name="Rey L."/>
            <person name="Navarro A."/>
            <person name="Busquets A."/>
            <person name="Imperial J."/>
            <person name="Ruiz-Argueso T."/>
        </authorList>
    </citation>
    <scope>NUCLEOTIDE SEQUENCE [LARGE SCALE GENOMIC DNA]</scope>
    <source>
        <strain evidence="8 9">PAC68</strain>
    </source>
</reference>
<comment type="similarity">
    <text evidence="6">Belongs to the AhpD family.</text>
</comment>
<accession>A0A0R3LJI6</accession>
<keyword evidence="9" id="KW-1185">Reference proteome</keyword>
<dbReference type="NCBIfam" id="TIGR00777">
    <property type="entry name" value="ahpD"/>
    <property type="match status" value="1"/>
</dbReference>
<evidence type="ECO:0000313" key="9">
    <source>
        <dbReference type="Proteomes" id="UP000050863"/>
    </source>
</evidence>
<dbReference type="Proteomes" id="UP000050863">
    <property type="component" value="Unassembled WGS sequence"/>
</dbReference>
<gene>
    <name evidence="6" type="primary">ahpD</name>
    <name evidence="8" type="ORF">CQ12_25325</name>
</gene>
<protein>
    <recommendedName>
        <fullName evidence="6">Alkyl hydroperoxide reductase AhpD</fullName>
        <ecNumber evidence="6">1.11.1.28</ecNumber>
    </recommendedName>
    <alternativeName>
        <fullName evidence="6">Alkylhydroperoxidase AhpD</fullName>
    </alternativeName>
</protein>
<dbReference type="PANTHER" id="PTHR33930:SF7">
    <property type="entry name" value="ALKYL HYDROPEROXIDE REDUCTASE AHPD"/>
    <property type="match status" value="1"/>
</dbReference>
<dbReference type="GO" id="GO:0051920">
    <property type="term" value="F:peroxiredoxin activity"/>
    <property type="evidence" value="ECO:0007669"/>
    <property type="project" value="InterPro"/>
</dbReference>
<keyword evidence="5 6" id="KW-0676">Redox-active center</keyword>
<feature type="disulfide bond" description="Interchain (with AhpC); in linked form" evidence="6">
    <location>
        <position position="134"/>
    </location>
</feature>
<dbReference type="InterPro" id="IPR029032">
    <property type="entry name" value="AhpD-like"/>
</dbReference>
<evidence type="ECO:0000259" key="7">
    <source>
        <dbReference type="Pfam" id="PF02627"/>
    </source>
</evidence>
<dbReference type="InterPro" id="IPR004675">
    <property type="entry name" value="AhpD_core"/>
</dbReference>
<evidence type="ECO:0000256" key="2">
    <source>
        <dbReference type="ARBA" id="ARBA00022862"/>
    </source>
</evidence>
<dbReference type="OrthoDB" id="9801997at2"/>
<comment type="catalytic activity">
    <reaction evidence="6">
        <text>N(6)-[(R)-dihydrolipoyl]-L-lysyl-[lipoyl-carrier protein] + a hydroperoxide = N(6)-[(R)-lipoyl]-L-lysyl-[lipoyl-carrier protein] + an alcohol + H2O</text>
        <dbReference type="Rhea" id="RHEA:62636"/>
        <dbReference type="Rhea" id="RHEA-COMP:10502"/>
        <dbReference type="Rhea" id="RHEA-COMP:16355"/>
        <dbReference type="ChEBI" id="CHEBI:15377"/>
        <dbReference type="ChEBI" id="CHEBI:30879"/>
        <dbReference type="ChEBI" id="CHEBI:35924"/>
        <dbReference type="ChEBI" id="CHEBI:83099"/>
        <dbReference type="ChEBI" id="CHEBI:83100"/>
        <dbReference type="EC" id="1.11.1.28"/>
    </reaction>
</comment>
<dbReference type="HAMAP" id="MF_01676">
    <property type="entry name" value="AhpD"/>
    <property type="match status" value="1"/>
</dbReference>
<keyword evidence="2 6" id="KW-0049">Antioxidant</keyword>
<dbReference type="InterPro" id="IPR003779">
    <property type="entry name" value="CMD-like"/>
</dbReference>
<dbReference type="GO" id="GO:0006979">
    <property type="term" value="P:response to oxidative stress"/>
    <property type="evidence" value="ECO:0007669"/>
    <property type="project" value="InterPro"/>
</dbReference>
<dbReference type="InterPro" id="IPR004674">
    <property type="entry name" value="AhpD"/>
</dbReference>
<comment type="function">
    <text evidence="6">Antioxidant protein with alkyl hydroperoxidase activity. Required for the reduction of the AhpC active site cysteine residues and for the regeneration of the AhpC enzyme activity.</text>
</comment>
<evidence type="ECO:0000256" key="5">
    <source>
        <dbReference type="ARBA" id="ARBA00023284"/>
    </source>
</evidence>
<feature type="domain" description="Carboxymuconolactone decarboxylase-like" evidence="7">
    <location>
        <begin position="94"/>
        <end position="171"/>
    </location>
</feature>
<feature type="active site" description="Cysteine sulfenic acid (-SOH) intermediate" evidence="6">
    <location>
        <position position="134"/>
    </location>
</feature>
<evidence type="ECO:0000256" key="4">
    <source>
        <dbReference type="ARBA" id="ARBA00023157"/>
    </source>
</evidence>
<dbReference type="EMBL" id="LLXZ01000096">
    <property type="protein sequence ID" value="KRR07924.1"/>
    <property type="molecule type" value="Genomic_DNA"/>
</dbReference>
<keyword evidence="1 6" id="KW-0575">Peroxidase</keyword>
<dbReference type="PANTHER" id="PTHR33930">
    <property type="entry name" value="ALKYL HYDROPEROXIDE REDUCTASE AHPD"/>
    <property type="match status" value="1"/>
</dbReference>
<dbReference type="RefSeq" id="WP_057836071.1">
    <property type="nucleotide sequence ID" value="NZ_LLXZ01000096.1"/>
</dbReference>
<keyword evidence="4 6" id="KW-1015">Disulfide bond</keyword>
<dbReference type="EC" id="1.11.1.28" evidence="6"/>
<dbReference type="NCBIfam" id="TIGR00778">
    <property type="entry name" value="ahpD_dom"/>
    <property type="match status" value="1"/>
</dbReference>
<dbReference type="GO" id="GO:0045454">
    <property type="term" value="P:cell redox homeostasis"/>
    <property type="evidence" value="ECO:0007669"/>
    <property type="project" value="TreeGrafter"/>
</dbReference>
<proteinExistence type="inferred from homology"/>
<feature type="disulfide bond" evidence="6">
    <location>
        <begin position="131"/>
        <end position="134"/>
    </location>
</feature>
<dbReference type="AlphaFoldDB" id="A0A0R3LJI6"/>
<sequence length="181" mass="18966">MFIEQLKDQIPDFAKDVRINLASMVADETFSPQSKYGLLLATAIATRNPAVTAAMESAAAEVLSPAALTAAKSAASVMAMNNVYYRFAHLASNPEYKRMPARLRMNVIANPGVDKADFELWSLAVSAINGCGACMDAHEKALQEAGVGSVAIQAAVRFAAIVQSVAVAIEAAGHGVAQAVK</sequence>
<dbReference type="STRING" id="280332.CQ12_25325"/>
<dbReference type="GO" id="GO:0032843">
    <property type="term" value="F:hydroperoxide reductase activity"/>
    <property type="evidence" value="ECO:0007669"/>
    <property type="project" value="InterPro"/>
</dbReference>
<keyword evidence="3 6" id="KW-0560">Oxidoreductase</keyword>
<evidence type="ECO:0000256" key="1">
    <source>
        <dbReference type="ARBA" id="ARBA00022559"/>
    </source>
</evidence>
<evidence type="ECO:0000256" key="6">
    <source>
        <dbReference type="HAMAP-Rule" id="MF_01676"/>
    </source>
</evidence>
<organism evidence="8 9">
    <name type="scientific">Bradyrhizobium jicamae</name>
    <dbReference type="NCBI Taxonomy" id="280332"/>
    <lineage>
        <taxon>Bacteria</taxon>
        <taxon>Pseudomonadati</taxon>
        <taxon>Pseudomonadota</taxon>
        <taxon>Alphaproteobacteria</taxon>
        <taxon>Hyphomicrobiales</taxon>
        <taxon>Nitrobacteraceae</taxon>
        <taxon>Bradyrhizobium</taxon>
    </lineage>
</organism>
<dbReference type="Pfam" id="PF02627">
    <property type="entry name" value="CMD"/>
    <property type="match status" value="1"/>
</dbReference>
<dbReference type="SUPFAM" id="SSF69118">
    <property type="entry name" value="AhpD-like"/>
    <property type="match status" value="1"/>
</dbReference>